<dbReference type="PANTHER" id="PTHR15135">
    <property type="entry name" value="STAC"/>
    <property type="match status" value="1"/>
</dbReference>
<dbReference type="GO" id="GO:1903078">
    <property type="term" value="P:positive regulation of protein localization to plasma membrane"/>
    <property type="evidence" value="ECO:0007669"/>
    <property type="project" value="TreeGrafter"/>
</dbReference>
<dbReference type="InterPro" id="IPR046349">
    <property type="entry name" value="C1-like_sf"/>
</dbReference>
<dbReference type="GO" id="GO:0008270">
    <property type="term" value="F:zinc ion binding"/>
    <property type="evidence" value="ECO:0007669"/>
    <property type="project" value="UniProtKB-KW"/>
</dbReference>
<evidence type="ECO:0000259" key="11">
    <source>
        <dbReference type="PROSITE" id="PS50081"/>
    </source>
</evidence>
<evidence type="ECO:0000313" key="12">
    <source>
        <dbReference type="EMBL" id="JAS75624.1"/>
    </source>
</evidence>
<accession>A0A1B6HLS7</accession>
<feature type="region of interest" description="Disordered" evidence="10">
    <location>
        <begin position="118"/>
        <end position="177"/>
    </location>
</feature>
<name>A0A1B6HLS7_9HEMI</name>
<gene>
    <name evidence="12" type="ORF">g.44691</name>
</gene>
<organism evidence="12">
    <name type="scientific">Homalodisca liturata</name>
    <dbReference type="NCBI Taxonomy" id="320908"/>
    <lineage>
        <taxon>Eukaryota</taxon>
        <taxon>Metazoa</taxon>
        <taxon>Ecdysozoa</taxon>
        <taxon>Arthropoda</taxon>
        <taxon>Hexapoda</taxon>
        <taxon>Insecta</taxon>
        <taxon>Pterygota</taxon>
        <taxon>Neoptera</taxon>
        <taxon>Paraneoptera</taxon>
        <taxon>Hemiptera</taxon>
        <taxon>Auchenorrhyncha</taxon>
        <taxon>Membracoidea</taxon>
        <taxon>Cicadellidae</taxon>
        <taxon>Cicadellinae</taxon>
        <taxon>Proconiini</taxon>
        <taxon>Homalodisca</taxon>
    </lineage>
</organism>
<evidence type="ECO:0000256" key="6">
    <source>
        <dbReference type="ARBA" id="ARBA00022737"/>
    </source>
</evidence>
<evidence type="ECO:0000256" key="8">
    <source>
        <dbReference type="ARBA" id="ARBA00022833"/>
    </source>
</evidence>
<evidence type="ECO:0000256" key="9">
    <source>
        <dbReference type="ARBA" id="ARBA00023136"/>
    </source>
</evidence>
<comment type="subcellular location">
    <subcellularLocation>
        <location evidence="1">Cell membrane</location>
        <topology evidence="1">Peripheral membrane protein</topology>
        <orientation evidence="1">Cytoplasmic side</orientation>
    </subcellularLocation>
    <subcellularLocation>
        <location evidence="2">Cytoplasm</location>
    </subcellularLocation>
</comment>
<dbReference type="PROSITE" id="PS50081">
    <property type="entry name" value="ZF_DAG_PE_2"/>
    <property type="match status" value="1"/>
</dbReference>
<keyword evidence="4" id="KW-0963">Cytoplasm</keyword>
<evidence type="ECO:0000256" key="1">
    <source>
        <dbReference type="ARBA" id="ARBA00004413"/>
    </source>
</evidence>
<feature type="compositionally biased region" description="Polar residues" evidence="10">
    <location>
        <begin position="157"/>
        <end position="167"/>
    </location>
</feature>
<feature type="region of interest" description="Disordered" evidence="10">
    <location>
        <begin position="38"/>
        <end position="106"/>
    </location>
</feature>
<dbReference type="AlphaFoldDB" id="A0A1B6HLS7"/>
<feature type="non-terminal residue" evidence="12">
    <location>
        <position position="1"/>
    </location>
</feature>
<keyword evidence="6" id="KW-0677">Repeat</keyword>
<dbReference type="GO" id="GO:0005886">
    <property type="term" value="C:plasma membrane"/>
    <property type="evidence" value="ECO:0007669"/>
    <property type="project" value="UniProtKB-SubCell"/>
</dbReference>
<dbReference type="EMBL" id="GECU01032082">
    <property type="protein sequence ID" value="JAS75624.1"/>
    <property type="molecule type" value="Transcribed_RNA"/>
</dbReference>
<evidence type="ECO:0000256" key="4">
    <source>
        <dbReference type="ARBA" id="ARBA00022490"/>
    </source>
</evidence>
<keyword evidence="8" id="KW-0862">Zinc</keyword>
<evidence type="ECO:0000256" key="5">
    <source>
        <dbReference type="ARBA" id="ARBA00022723"/>
    </source>
</evidence>
<dbReference type="GO" id="GO:0003009">
    <property type="term" value="P:skeletal muscle contraction"/>
    <property type="evidence" value="ECO:0007669"/>
    <property type="project" value="TreeGrafter"/>
</dbReference>
<protein>
    <recommendedName>
        <fullName evidence="11">Phorbol-ester/DAG-type domain-containing protein</fullName>
    </recommendedName>
</protein>
<keyword evidence="5" id="KW-0479">Metal-binding</keyword>
<evidence type="ECO:0000256" key="7">
    <source>
        <dbReference type="ARBA" id="ARBA00022771"/>
    </source>
</evidence>
<feature type="compositionally biased region" description="Polar residues" evidence="10">
    <location>
        <begin position="118"/>
        <end position="128"/>
    </location>
</feature>
<keyword evidence="9" id="KW-0472">Membrane</keyword>
<proteinExistence type="predicted"/>
<dbReference type="SUPFAM" id="SSF57889">
    <property type="entry name" value="Cysteine-rich domain"/>
    <property type="match status" value="1"/>
</dbReference>
<dbReference type="InterPro" id="IPR002219">
    <property type="entry name" value="PKC_DAG/PE"/>
</dbReference>
<evidence type="ECO:0000256" key="10">
    <source>
        <dbReference type="SAM" id="MobiDB-lite"/>
    </source>
</evidence>
<dbReference type="Gene3D" id="3.30.60.20">
    <property type="match status" value="1"/>
</dbReference>
<keyword evidence="7" id="KW-0863">Zinc-finger</keyword>
<reference evidence="12" key="1">
    <citation type="submission" date="2015-11" db="EMBL/GenBank/DDBJ databases">
        <title>De novo transcriptome assembly of four potential Pierce s Disease insect vectors from Arizona vineyards.</title>
        <authorList>
            <person name="Tassone E.E."/>
        </authorList>
    </citation>
    <scope>NUCLEOTIDE SEQUENCE</scope>
</reference>
<dbReference type="GO" id="GO:0005737">
    <property type="term" value="C:cytoplasm"/>
    <property type="evidence" value="ECO:0007669"/>
    <property type="project" value="UniProtKB-SubCell"/>
</dbReference>
<feature type="domain" description="Phorbol-ester/DAG-type" evidence="11">
    <location>
        <begin position="1"/>
        <end position="27"/>
    </location>
</feature>
<feature type="compositionally biased region" description="Polar residues" evidence="10">
    <location>
        <begin position="76"/>
        <end position="87"/>
    </location>
</feature>
<sequence>GHTRQGLKCRVCKLNVHLDCQDKVGRCQAKSRLLRRQKSTSEIETRVTPAQEEEAVSLVANRPGRCSVSPAGGSPSPRTVTWKTPPSRSLDYGEPSPLPSNEAGRKRRLFGGVRSFSMFGNRSTQGRSISLPEKQAQYAAGTRPFGQPLVLGDKQENGNNSDMSSPMSLKKGSNKKR</sequence>
<dbReference type="PANTHER" id="PTHR15135:SF7">
    <property type="entry name" value="STAC-LIKE, ISOFORM J"/>
    <property type="match status" value="1"/>
</dbReference>
<evidence type="ECO:0000256" key="2">
    <source>
        <dbReference type="ARBA" id="ARBA00004496"/>
    </source>
</evidence>
<keyword evidence="3" id="KW-1003">Cell membrane</keyword>
<dbReference type="InterPro" id="IPR039688">
    <property type="entry name" value="STAC1/2/3"/>
</dbReference>
<evidence type="ECO:0000256" key="3">
    <source>
        <dbReference type="ARBA" id="ARBA00022475"/>
    </source>
</evidence>